<dbReference type="EMBL" id="DQ642027">
    <property type="protein sequence ID" value="ABG23236.1"/>
    <property type="molecule type" value="Genomic_DNA"/>
</dbReference>
<evidence type="ECO:0000313" key="2">
    <source>
        <dbReference type="EMBL" id="ABG23236.1"/>
    </source>
</evidence>
<feature type="signal peptide" evidence="1">
    <location>
        <begin position="1"/>
        <end position="21"/>
    </location>
</feature>
<evidence type="ECO:0000256" key="1">
    <source>
        <dbReference type="SAM" id="SignalP"/>
    </source>
</evidence>
<accession>A2T2J8</accession>
<protein>
    <submittedName>
        <fullName evidence="2">Putative small cys-rich protein</fullName>
    </submittedName>
</protein>
<proteinExistence type="predicted"/>
<dbReference type="AlphaFoldDB" id="A2T2J8"/>
<name>A2T2J8_9STRA</name>
<feature type="chain" id="PRO_5002645935" evidence="1">
    <location>
        <begin position="22"/>
        <end position="72"/>
    </location>
</feature>
<sequence length="72" mass="7877">MKVKTTTLVFVAATIFTAVQANSGSCSGHHSCKSNPTYTDKATKSLNTKYTSPPSFEDWDHVCLSCCYFSKC</sequence>
<keyword evidence="1" id="KW-0732">Signal</keyword>
<reference evidence="2" key="1">
    <citation type="submission" date="2006-05" db="EMBL/GenBank/DDBJ databases">
        <title>Structural characteristics of full-length genes from the downy mildew oomycete Hyaloperonospora parasitica.</title>
        <authorList>
            <person name="Casimiro S."/>
            <person name="Tenreiro R."/>
            <person name="Monteiro A.A."/>
        </authorList>
    </citation>
    <scope>NUCLEOTIDE SEQUENCE</scope>
    <source>
        <strain evidence="2">P501</strain>
    </source>
</reference>
<organism evidence="2">
    <name type="scientific">Hyaloperonospora parasitica</name>
    <dbReference type="NCBI Taxonomy" id="123356"/>
    <lineage>
        <taxon>Eukaryota</taxon>
        <taxon>Sar</taxon>
        <taxon>Stramenopiles</taxon>
        <taxon>Oomycota</taxon>
        <taxon>Peronosporomycetes</taxon>
        <taxon>Peronosporales</taxon>
        <taxon>Peronosporaceae</taxon>
        <taxon>Hyaloperonospora</taxon>
    </lineage>
</organism>